<evidence type="ECO:0000313" key="2">
    <source>
        <dbReference type="Proteomes" id="UP000824890"/>
    </source>
</evidence>
<gene>
    <name evidence="1" type="ORF">HID58_042813</name>
</gene>
<keyword evidence="2" id="KW-1185">Reference proteome</keyword>
<comment type="caution">
    <text evidence="1">The sequence shown here is derived from an EMBL/GenBank/DDBJ whole genome shotgun (WGS) entry which is preliminary data.</text>
</comment>
<accession>A0ABQ8BGE4</accession>
<reference evidence="1 2" key="1">
    <citation type="submission" date="2021-05" db="EMBL/GenBank/DDBJ databases">
        <title>Genome Assembly of Synthetic Allotetraploid Brassica napus Reveals Homoeologous Exchanges between Subgenomes.</title>
        <authorList>
            <person name="Davis J.T."/>
        </authorList>
    </citation>
    <scope>NUCLEOTIDE SEQUENCE [LARGE SCALE GENOMIC DNA]</scope>
    <source>
        <strain evidence="2">cv. Da-Ae</strain>
        <tissue evidence="1">Seedling</tissue>
    </source>
</reference>
<dbReference type="Proteomes" id="UP000824890">
    <property type="component" value="Unassembled WGS sequence"/>
</dbReference>
<name>A0ABQ8BGE4_BRANA</name>
<dbReference type="EMBL" id="JAGKQM010000011">
    <property type="protein sequence ID" value="KAH0903310.1"/>
    <property type="molecule type" value="Genomic_DNA"/>
</dbReference>
<sequence length="264" mass="30811">MIQIEDVHVQLEEHVQQSVYEIGLHVVEDVQLEATKDALETESCEKINKIDMMDDMRNPLTSSNLASWRQLINSDPPDRGRAKFFFTNHHREANVEPLHHVVSTMILNVMTVEIFKDEIYISLYYFSSSVTYDQCEQLGCVIFFFEFFVHMEELKRSVRNHQHAKRVYKSSVFDRDEESIFEQDRSCKGTPRSVPYVGDRIHNVKRINLTCAHGGMMMLQDFVIPLSPSILISVNLYQKIVNRRTILIVETYDEGIMRTGFFHG</sequence>
<evidence type="ECO:0000313" key="1">
    <source>
        <dbReference type="EMBL" id="KAH0903310.1"/>
    </source>
</evidence>
<proteinExistence type="predicted"/>
<organism evidence="1 2">
    <name type="scientific">Brassica napus</name>
    <name type="common">Rape</name>
    <dbReference type="NCBI Taxonomy" id="3708"/>
    <lineage>
        <taxon>Eukaryota</taxon>
        <taxon>Viridiplantae</taxon>
        <taxon>Streptophyta</taxon>
        <taxon>Embryophyta</taxon>
        <taxon>Tracheophyta</taxon>
        <taxon>Spermatophyta</taxon>
        <taxon>Magnoliopsida</taxon>
        <taxon>eudicotyledons</taxon>
        <taxon>Gunneridae</taxon>
        <taxon>Pentapetalae</taxon>
        <taxon>rosids</taxon>
        <taxon>malvids</taxon>
        <taxon>Brassicales</taxon>
        <taxon>Brassicaceae</taxon>
        <taxon>Brassiceae</taxon>
        <taxon>Brassica</taxon>
    </lineage>
</organism>
<protein>
    <submittedName>
        <fullName evidence="1">Uncharacterized protein</fullName>
    </submittedName>
</protein>